<gene>
    <name evidence="9" type="ORF">V5799_003935</name>
</gene>
<dbReference type="InterPro" id="IPR050360">
    <property type="entry name" value="MFS_Sugar_Transporters"/>
</dbReference>
<dbReference type="InterPro" id="IPR005828">
    <property type="entry name" value="MFS_sugar_transport-like"/>
</dbReference>
<evidence type="ECO:0000256" key="7">
    <source>
        <dbReference type="SAM" id="Phobius"/>
    </source>
</evidence>
<feature type="compositionally biased region" description="Low complexity" evidence="6">
    <location>
        <begin position="246"/>
        <end position="261"/>
    </location>
</feature>
<comment type="subcellular location">
    <subcellularLocation>
        <location evidence="1">Membrane</location>
        <topology evidence="1">Multi-pass membrane protein</topology>
    </subcellularLocation>
</comment>
<evidence type="ECO:0000256" key="5">
    <source>
        <dbReference type="ARBA" id="ARBA00023136"/>
    </source>
</evidence>
<dbReference type="EMBL" id="JARKHS020034142">
    <property type="protein sequence ID" value="KAK8758433.1"/>
    <property type="molecule type" value="Genomic_DNA"/>
</dbReference>
<dbReference type="InterPro" id="IPR020846">
    <property type="entry name" value="MFS_dom"/>
</dbReference>
<dbReference type="GO" id="GO:0005351">
    <property type="term" value="F:carbohydrate:proton symporter activity"/>
    <property type="evidence" value="ECO:0007669"/>
    <property type="project" value="TreeGrafter"/>
</dbReference>
<reference evidence="9 10" key="1">
    <citation type="journal article" date="2023" name="Arcadia Sci">
        <title>De novo assembly of a long-read Amblyomma americanum tick genome.</title>
        <authorList>
            <person name="Chou S."/>
            <person name="Poskanzer K.E."/>
            <person name="Rollins M."/>
            <person name="Thuy-Boun P.S."/>
        </authorList>
    </citation>
    <scope>NUCLEOTIDE SEQUENCE [LARGE SCALE GENOMIC DNA]</scope>
    <source>
        <strain evidence="9">F_SG_1</strain>
        <tissue evidence="9">Salivary glands</tissue>
    </source>
</reference>
<dbReference type="InterPro" id="IPR036259">
    <property type="entry name" value="MFS_trans_sf"/>
</dbReference>
<sequence length="275" mass="28760">MLLSPQLVTTAICAQLLDRTGRVRPLAVSATLCTVSMMVLGAVYFGASNPAYALNTTLGSYLNFGSKVVFSAAFSAGLGPASWVLAIELTPLRGRGFDFFGSVCAFYWASALAVVSLFARMGTDPLSLAVLSWFCGVVTFAGGVTAFAFAPDTAGISIESILMEGQGDRRKKSEVGDAASTTIAPRRDETEALGEREESIAPPRLGVLQAERGKAAVVDVAGGSVADDDDKPQQQARATPGGMLLSEAVSSSHSAMASTPSIRRPGSSRQKERKR</sequence>
<comment type="similarity">
    <text evidence="2">Belongs to the major facilitator superfamily. Sugar transporter (TC 2.A.1.1) family.</text>
</comment>
<keyword evidence="10" id="KW-1185">Reference proteome</keyword>
<dbReference type="AlphaFoldDB" id="A0AAQ4D7J3"/>
<feature type="transmembrane region" description="Helical" evidence="7">
    <location>
        <begin position="67"/>
        <end position="87"/>
    </location>
</feature>
<keyword evidence="3 7" id="KW-0812">Transmembrane</keyword>
<feature type="transmembrane region" description="Helical" evidence="7">
    <location>
        <begin position="26"/>
        <end position="47"/>
    </location>
</feature>
<feature type="compositionally biased region" description="Basic and acidic residues" evidence="6">
    <location>
        <begin position="185"/>
        <end position="199"/>
    </location>
</feature>
<dbReference type="Gene3D" id="1.20.1250.20">
    <property type="entry name" value="MFS general substrate transporter like domains"/>
    <property type="match status" value="1"/>
</dbReference>
<feature type="transmembrane region" description="Helical" evidence="7">
    <location>
        <begin position="131"/>
        <end position="150"/>
    </location>
</feature>
<proteinExistence type="inferred from homology"/>
<keyword evidence="5 7" id="KW-0472">Membrane</keyword>
<protein>
    <recommendedName>
        <fullName evidence="8">Major facilitator superfamily (MFS) profile domain-containing protein</fullName>
    </recommendedName>
</protein>
<comment type="caution">
    <text evidence="9">The sequence shown here is derived from an EMBL/GenBank/DDBJ whole genome shotgun (WGS) entry which is preliminary data.</text>
</comment>
<accession>A0AAQ4D7J3</accession>
<evidence type="ECO:0000256" key="1">
    <source>
        <dbReference type="ARBA" id="ARBA00004141"/>
    </source>
</evidence>
<evidence type="ECO:0000313" key="9">
    <source>
        <dbReference type="EMBL" id="KAK8758433.1"/>
    </source>
</evidence>
<dbReference type="PANTHER" id="PTHR48022:SF2">
    <property type="entry name" value="PLASTIDIC GLUCOSE TRANSPORTER 4"/>
    <property type="match status" value="1"/>
</dbReference>
<keyword evidence="4 7" id="KW-1133">Transmembrane helix</keyword>
<dbReference type="PANTHER" id="PTHR48022">
    <property type="entry name" value="PLASTIDIC GLUCOSE TRANSPORTER 4"/>
    <property type="match status" value="1"/>
</dbReference>
<feature type="region of interest" description="Disordered" evidence="6">
    <location>
        <begin position="221"/>
        <end position="275"/>
    </location>
</feature>
<feature type="transmembrane region" description="Helical" evidence="7">
    <location>
        <begin position="99"/>
        <end position="119"/>
    </location>
</feature>
<feature type="region of interest" description="Disordered" evidence="6">
    <location>
        <begin position="168"/>
        <end position="204"/>
    </location>
</feature>
<feature type="domain" description="Major facilitator superfamily (MFS) profile" evidence="8">
    <location>
        <begin position="1"/>
        <end position="154"/>
    </location>
</feature>
<evidence type="ECO:0000256" key="3">
    <source>
        <dbReference type="ARBA" id="ARBA00022692"/>
    </source>
</evidence>
<dbReference type="Proteomes" id="UP001321473">
    <property type="component" value="Unassembled WGS sequence"/>
</dbReference>
<dbReference type="GO" id="GO:0016020">
    <property type="term" value="C:membrane"/>
    <property type="evidence" value="ECO:0007669"/>
    <property type="project" value="UniProtKB-SubCell"/>
</dbReference>
<dbReference type="SUPFAM" id="SSF103473">
    <property type="entry name" value="MFS general substrate transporter"/>
    <property type="match status" value="1"/>
</dbReference>
<evidence type="ECO:0000313" key="10">
    <source>
        <dbReference type="Proteomes" id="UP001321473"/>
    </source>
</evidence>
<evidence type="ECO:0000256" key="6">
    <source>
        <dbReference type="SAM" id="MobiDB-lite"/>
    </source>
</evidence>
<evidence type="ECO:0000259" key="8">
    <source>
        <dbReference type="PROSITE" id="PS50850"/>
    </source>
</evidence>
<dbReference type="PROSITE" id="PS50850">
    <property type="entry name" value="MFS"/>
    <property type="match status" value="1"/>
</dbReference>
<dbReference type="Pfam" id="PF00083">
    <property type="entry name" value="Sugar_tr"/>
    <property type="match status" value="1"/>
</dbReference>
<evidence type="ECO:0000256" key="4">
    <source>
        <dbReference type="ARBA" id="ARBA00022989"/>
    </source>
</evidence>
<evidence type="ECO:0000256" key="2">
    <source>
        <dbReference type="ARBA" id="ARBA00010992"/>
    </source>
</evidence>
<name>A0AAQ4D7J3_AMBAM</name>
<organism evidence="9 10">
    <name type="scientific">Amblyomma americanum</name>
    <name type="common">Lone star tick</name>
    <dbReference type="NCBI Taxonomy" id="6943"/>
    <lineage>
        <taxon>Eukaryota</taxon>
        <taxon>Metazoa</taxon>
        <taxon>Ecdysozoa</taxon>
        <taxon>Arthropoda</taxon>
        <taxon>Chelicerata</taxon>
        <taxon>Arachnida</taxon>
        <taxon>Acari</taxon>
        <taxon>Parasitiformes</taxon>
        <taxon>Ixodida</taxon>
        <taxon>Ixodoidea</taxon>
        <taxon>Ixodidae</taxon>
        <taxon>Amblyomminae</taxon>
        <taxon>Amblyomma</taxon>
    </lineage>
</organism>